<dbReference type="PANTHER" id="PTHR22760:SF4">
    <property type="entry name" value="GPI MANNOSYLTRANSFERASE 3"/>
    <property type="match status" value="1"/>
</dbReference>
<feature type="transmembrane region" description="Helical" evidence="9">
    <location>
        <begin position="119"/>
        <end position="138"/>
    </location>
</feature>
<keyword evidence="6 9" id="KW-1133">Transmembrane helix</keyword>
<proteinExistence type="inferred from homology"/>
<evidence type="ECO:0000256" key="1">
    <source>
        <dbReference type="ARBA" id="ARBA00004477"/>
    </source>
</evidence>
<evidence type="ECO:0000256" key="7">
    <source>
        <dbReference type="ARBA" id="ARBA00023136"/>
    </source>
</evidence>
<dbReference type="EC" id="2.4.1.-" evidence="9"/>
<dbReference type="GO" id="GO:0000026">
    <property type="term" value="F:alpha-1,2-mannosyltransferase activity"/>
    <property type="evidence" value="ECO:0007669"/>
    <property type="project" value="TreeGrafter"/>
</dbReference>
<comment type="caution">
    <text evidence="10">The sequence shown here is derived from an EMBL/GenBank/DDBJ whole genome shotgun (WGS) entry which is preliminary data.</text>
</comment>
<evidence type="ECO:0000256" key="3">
    <source>
        <dbReference type="ARBA" id="ARBA00022679"/>
    </source>
</evidence>
<dbReference type="EMBL" id="JAIQCJ010001065">
    <property type="protein sequence ID" value="KAJ8792819.1"/>
    <property type="molecule type" value="Genomic_DNA"/>
</dbReference>
<dbReference type="PANTHER" id="PTHR22760">
    <property type="entry name" value="GLYCOSYLTRANSFERASE"/>
    <property type="match status" value="1"/>
</dbReference>
<feature type="transmembrane region" description="Helical" evidence="9">
    <location>
        <begin position="58"/>
        <end position="73"/>
    </location>
</feature>
<comment type="subcellular location">
    <subcellularLocation>
        <location evidence="1 9">Endoplasmic reticulum membrane</location>
        <topology evidence="1 9">Multi-pass membrane protein</topology>
    </subcellularLocation>
</comment>
<sequence>MKIWIPRLAQALLSAIADLRLYSLMKQLENQQVARWVFFCQLCSWFTWYCCTRTLTNTMETVLTIIALFYYPLEGSKFMNSVKYSSLVALAFIIRPTAVIPWIPLLFRHFWQEQRKLDLILHQFLPVGFVTLSFSLIIDRIFFGQWTLVQYNFLKFNVLQNVGSFYGSHPWHWYFSQGFPAVLGTHLPFFIHGCLLAPKRYRIFLVTVLWTLLVYSMLSHKEFRFIYPVLPFCMVFCGKYFCIIEKKINYKETEINPFLISNKYERTAVFFHTHFPERRTGSHIYVYERKLKGKLNQT</sequence>
<keyword evidence="7 9" id="KW-0472">Membrane</keyword>
<keyword evidence="4 9" id="KW-0812">Transmembrane</keyword>
<keyword evidence="5 9" id="KW-0256">Endoplasmic reticulum</keyword>
<comment type="similarity">
    <text evidence="9">Belongs to the glycosyltransferase 22 family.</text>
</comment>
<dbReference type="AlphaFoldDB" id="A0AB34HMN4"/>
<evidence type="ECO:0000256" key="2">
    <source>
        <dbReference type="ARBA" id="ARBA00022676"/>
    </source>
</evidence>
<feature type="transmembrane region" description="Helical" evidence="9">
    <location>
        <begin position="225"/>
        <end position="242"/>
    </location>
</feature>
<feature type="transmembrane region" description="Helical" evidence="9">
    <location>
        <begin position="203"/>
        <end position="219"/>
    </location>
</feature>
<accession>A0AB34HMN4</accession>
<evidence type="ECO:0000256" key="6">
    <source>
        <dbReference type="ARBA" id="ARBA00022989"/>
    </source>
</evidence>
<evidence type="ECO:0000313" key="10">
    <source>
        <dbReference type="EMBL" id="KAJ8792819.1"/>
    </source>
</evidence>
<reference evidence="10 11" key="1">
    <citation type="submission" date="2022-11" db="EMBL/GenBank/DDBJ databases">
        <title>Whole genome sequence of Eschrichtius robustus ER-17-0199.</title>
        <authorList>
            <person name="Bruniche-Olsen A."/>
            <person name="Black A.N."/>
            <person name="Fields C.J."/>
            <person name="Walden K."/>
            <person name="Dewoody J.A."/>
        </authorList>
    </citation>
    <scope>NUCLEOTIDE SEQUENCE [LARGE SCALE GENOMIC DNA]</scope>
    <source>
        <strain evidence="10">ER-17-0199</strain>
        <tissue evidence="10">Blubber</tissue>
    </source>
</reference>
<organism evidence="10 11">
    <name type="scientific">Eschrichtius robustus</name>
    <name type="common">California gray whale</name>
    <name type="synonym">Eschrichtius gibbosus</name>
    <dbReference type="NCBI Taxonomy" id="9764"/>
    <lineage>
        <taxon>Eukaryota</taxon>
        <taxon>Metazoa</taxon>
        <taxon>Chordata</taxon>
        <taxon>Craniata</taxon>
        <taxon>Vertebrata</taxon>
        <taxon>Euteleostomi</taxon>
        <taxon>Mammalia</taxon>
        <taxon>Eutheria</taxon>
        <taxon>Laurasiatheria</taxon>
        <taxon>Artiodactyla</taxon>
        <taxon>Whippomorpha</taxon>
        <taxon>Cetacea</taxon>
        <taxon>Mysticeti</taxon>
        <taxon>Eschrichtiidae</taxon>
        <taxon>Eschrichtius</taxon>
    </lineage>
</organism>
<gene>
    <name evidence="10" type="ORF">J1605_004004</name>
</gene>
<dbReference type="Pfam" id="PF03901">
    <property type="entry name" value="Glyco_transf_22"/>
    <property type="match status" value="1"/>
</dbReference>
<evidence type="ECO:0000256" key="4">
    <source>
        <dbReference type="ARBA" id="ARBA00022692"/>
    </source>
</evidence>
<evidence type="ECO:0000256" key="5">
    <source>
        <dbReference type="ARBA" id="ARBA00022824"/>
    </source>
</evidence>
<feature type="transmembrane region" description="Helical" evidence="9">
    <location>
        <begin position="85"/>
        <end position="107"/>
    </location>
</feature>
<name>A0AB34HMN4_ESCRO</name>
<keyword evidence="3" id="KW-0808">Transferase</keyword>
<keyword evidence="2 9" id="KW-0328">Glycosyltransferase</keyword>
<protein>
    <recommendedName>
        <fullName evidence="9">Mannosyltransferase</fullName>
        <ecNumber evidence="9">2.4.1.-</ecNumber>
    </recommendedName>
</protein>
<dbReference type="GO" id="GO:0005789">
    <property type="term" value="C:endoplasmic reticulum membrane"/>
    <property type="evidence" value="ECO:0007669"/>
    <property type="project" value="UniProtKB-SubCell"/>
</dbReference>
<feature type="transmembrane region" description="Helical" evidence="9">
    <location>
        <begin position="171"/>
        <end position="191"/>
    </location>
</feature>
<dbReference type="GO" id="GO:0006506">
    <property type="term" value="P:GPI anchor biosynthetic process"/>
    <property type="evidence" value="ECO:0007669"/>
    <property type="project" value="TreeGrafter"/>
</dbReference>
<dbReference type="Proteomes" id="UP001159641">
    <property type="component" value="Unassembled WGS sequence"/>
</dbReference>
<keyword evidence="11" id="KW-1185">Reference proteome</keyword>
<comment type="function">
    <text evidence="8">Alpha-1,2-mannosyltransferase that catalyzes the transfer of the third mannose, via an alpha-1,2 bond, from a dolichol-phosphate-mannose (Dol-P-Man) to an alpha-D-Man-(1-&gt;6)-2-PEtn-alpha-D-Man-(1-&gt;4)-alpha-D-GlcN-(1-&gt;6)-(1-radyl,2-acyl-sn-glycero-3-phospho)-2-acyl-inositol intermediate to generate an alpha-D-Man-(1-&gt;2)-alpha-D-Man-(1-&gt;6)-2-PEtn-alpha-D-Man-(1-&gt;4)-alpha-D-GlcN-(1-&gt;6)-(1-radyl,2-acyl-sn-glycero-3-phospho)-2-acyl-inositol (also termed H6) and participates in the nineth step of the glycosylphosphatidylinositol-anchor biosynthesis. May also add the third mannose to an alpha-D-Man-(1-&gt;6)-alpha-D-Man-(1-&gt;4)-alpha-D-GlcN-(1-&gt;6)-(1-radyl,2-acyl-sn-glycero-3-phospho)-2-acyl-inositol (also termed H3) intermediate generating an alpha-D-Man-(1-&gt;2)-alpha-D-Man-(1-&gt;6)-alpha-D-Man-(1-&gt;4)-alpha-D-GlcN-(1-&gt;6)-(1-radyl,2-acyl-sn-glycero-3-phospho)-2-acyl-inositol (also termed H4).</text>
</comment>
<evidence type="ECO:0000313" key="11">
    <source>
        <dbReference type="Proteomes" id="UP001159641"/>
    </source>
</evidence>
<dbReference type="InterPro" id="IPR005599">
    <property type="entry name" value="GPI_mannosylTrfase"/>
</dbReference>
<evidence type="ECO:0000256" key="8">
    <source>
        <dbReference type="ARBA" id="ARBA00093333"/>
    </source>
</evidence>
<evidence type="ECO:0000256" key="9">
    <source>
        <dbReference type="RuleBase" id="RU363075"/>
    </source>
</evidence>